<dbReference type="AlphaFoldDB" id="A0A1L9Q0I7"/>
<dbReference type="SUPFAM" id="SSF53167">
    <property type="entry name" value="Purine and uridine phosphorylases"/>
    <property type="match status" value="1"/>
</dbReference>
<dbReference type="EMBL" id="KV878136">
    <property type="protein sequence ID" value="OJJ07255.1"/>
    <property type="molecule type" value="Genomic_DNA"/>
</dbReference>
<dbReference type="PANTHER" id="PTHR46082">
    <property type="entry name" value="ATP/GTP-BINDING PROTEIN-RELATED"/>
    <property type="match status" value="1"/>
</dbReference>
<name>A0A1L9Q0I7_ASPVE</name>
<dbReference type="STRING" id="1036611.A0A1L9Q0I7"/>
<dbReference type="RefSeq" id="XP_040673017.1">
    <property type="nucleotide sequence ID" value="XM_040818336.1"/>
</dbReference>
<dbReference type="Proteomes" id="UP000184073">
    <property type="component" value="Unassembled WGS sequence"/>
</dbReference>
<keyword evidence="2" id="KW-1185">Reference proteome</keyword>
<dbReference type="InterPro" id="IPR035994">
    <property type="entry name" value="Nucleoside_phosphorylase_sf"/>
</dbReference>
<dbReference type="PANTHER" id="PTHR46082:SF11">
    <property type="entry name" value="AAA+ ATPASE DOMAIN-CONTAINING PROTEIN-RELATED"/>
    <property type="match status" value="1"/>
</dbReference>
<dbReference type="GeneID" id="63733847"/>
<evidence type="ECO:0000313" key="1">
    <source>
        <dbReference type="EMBL" id="OJJ07255.1"/>
    </source>
</evidence>
<protein>
    <submittedName>
        <fullName evidence="1">Uncharacterized protein</fullName>
    </submittedName>
</protein>
<reference evidence="2" key="1">
    <citation type="journal article" date="2017" name="Genome Biol.">
        <title>Comparative genomics reveals high biological diversity and specific adaptations in the industrially and medically important fungal genus Aspergillus.</title>
        <authorList>
            <person name="de Vries R.P."/>
            <person name="Riley R."/>
            <person name="Wiebenga A."/>
            <person name="Aguilar-Osorio G."/>
            <person name="Amillis S."/>
            <person name="Uchima C.A."/>
            <person name="Anderluh G."/>
            <person name="Asadollahi M."/>
            <person name="Askin M."/>
            <person name="Barry K."/>
            <person name="Battaglia E."/>
            <person name="Bayram O."/>
            <person name="Benocci T."/>
            <person name="Braus-Stromeyer S.A."/>
            <person name="Caldana C."/>
            <person name="Canovas D."/>
            <person name="Cerqueira G.C."/>
            <person name="Chen F."/>
            <person name="Chen W."/>
            <person name="Choi C."/>
            <person name="Clum A."/>
            <person name="Dos Santos R.A."/>
            <person name="Damasio A.R."/>
            <person name="Diallinas G."/>
            <person name="Emri T."/>
            <person name="Fekete E."/>
            <person name="Flipphi M."/>
            <person name="Freyberg S."/>
            <person name="Gallo A."/>
            <person name="Gournas C."/>
            <person name="Habgood R."/>
            <person name="Hainaut M."/>
            <person name="Harispe M.L."/>
            <person name="Henrissat B."/>
            <person name="Hilden K.S."/>
            <person name="Hope R."/>
            <person name="Hossain A."/>
            <person name="Karabika E."/>
            <person name="Karaffa L."/>
            <person name="Karanyi Z."/>
            <person name="Krasevec N."/>
            <person name="Kuo A."/>
            <person name="Kusch H."/>
            <person name="LaButti K."/>
            <person name="Lagendijk E.L."/>
            <person name="Lapidus A."/>
            <person name="Levasseur A."/>
            <person name="Lindquist E."/>
            <person name="Lipzen A."/>
            <person name="Logrieco A.F."/>
            <person name="MacCabe A."/>
            <person name="Maekelae M.R."/>
            <person name="Malavazi I."/>
            <person name="Melin P."/>
            <person name="Meyer V."/>
            <person name="Mielnichuk N."/>
            <person name="Miskei M."/>
            <person name="Molnar A.P."/>
            <person name="Mule G."/>
            <person name="Ngan C.Y."/>
            <person name="Orejas M."/>
            <person name="Orosz E."/>
            <person name="Ouedraogo J.P."/>
            <person name="Overkamp K.M."/>
            <person name="Park H.-S."/>
            <person name="Perrone G."/>
            <person name="Piumi F."/>
            <person name="Punt P.J."/>
            <person name="Ram A.F."/>
            <person name="Ramon A."/>
            <person name="Rauscher S."/>
            <person name="Record E."/>
            <person name="Riano-Pachon D.M."/>
            <person name="Robert V."/>
            <person name="Roehrig J."/>
            <person name="Ruller R."/>
            <person name="Salamov A."/>
            <person name="Salih N.S."/>
            <person name="Samson R.A."/>
            <person name="Sandor E."/>
            <person name="Sanguinetti M."/>
            <person name="Schuetze T."/>
            <person name="Sepcic K."/>
            <person name="Shelest E."/>
            <person name="Sherlock G."/>
            <person name="Sophianopoulou V."/>
            <person name="Squina F.M."/>
            <person name="Sun H."/>
            <person name="Susca A."/>
            <person name="Todd R.B."/>
            <person name="Tsang A."/>
            <person name="Unkles S.E."/>
            <person name="van de Wiele N."/>
            <person name="van Rossen-Uffink D."/>
            <person name="Oliveira J.V."/>
            <person name="Vesth T.C."/>
            <person name="Visser J."/>
            <person name="Yu J.-H."/>
            <person name="Zhou M."/>
            <person name="Andersen M.R."/>
            <person name="Archer D.B."/>
            <person name="Baker S.E."/>
            <person name="Benoit I."/>
            <person name="Brakhage A.A."/>
            <person name="Braus G.H."/>
            <person name="Fischer R."/>
            <person name="Frisvad J.C."/>
            <person name="Goldman G.H."/>
            <person name="Houbraken J."/>
            <person name="Oakley B."/>
            <person name="Pocsi I."/>
            <person name="Scazzocchio C."/>
            <person name="Seiboth B."/>
            <person name="vanKuyk P.A."/>
            <person name="Wortman J."/>
            <person name="Dyer P.S."/>
            <person name="Grigoriev I.V."/>
        </authorList>
    </citation>
    <scope>NUCLEOTIDE SEQUENCE [LARGE SCALE GENOMIC DNA]</scope>
    <source>
        <strain evidence="2">CBS 583.65</strain>
    </source>
</reference>
<organism evidence="1 2">
    <name type="scientific">Aspergillus versicolor CBS 583.65</name>
    <dbReference type="NCBI Taxonomy" id="1036611"/>
    <lineage>
        <taxon>Eukaryota</taxon>
        <taxon>Fungi</taxon>
        <taxon>Dikarya</taxon>
        <taxon>Ascomycota</taxon>
        <taxon>Pezizomycotina</taxon>
        <taxon>Eurotiomycetes</taxon>
        <taxon>Eurotiomycetidae</taxon>
        <taxon>Eurotiales</taxon>
        <taxon>Aspergillaceae</taxon>
        <taxon>Aspergillus</taxon>
        <taxon>Aspergillus subgen. Nidulantes</taxon>
    </lineage>
</organism>
<dbReference type="OrthoDB" id="1577640at2759"/>
<dbReference type="VEuPathDB" id="FungiDB:ASPVEDRAFT_88510"/>
<dbReference type="InterPro" id="IPR053137">
    <property type="entry name" value="NLR-like"/>
</dbReference>
<proteinExistence type="predicted"/>
<gene>
    <name evidence="1" type="ORF">ASPVEDRAFT_88510</name>
</gene>
<dbReference type="GO" id="GO:0009116">
    <property type="term" value="P:nucleoside metabolic process"/>
    <property type="evidence" value="ECO:0007669"/>
    <property type="project" value="InterPro"/>
</dbReference>
<sequence length="248" mass="26917">MADMTPSPTLNEYQIGWICALPVEAAAAQEMLDEDFGTLEEQDTSDTNIYTLGRIGKHHVVIACLGGQYGTTSATTVANHMTRTFSKSLRIGLMVGIGGAIPSAANDIRLGDVVVSYPTGTSGGVLQYDMGKIGSSGELGQTGSLNSPPRILLAAVNQMRAAVLRKDPVYYSYIQQAAQRNARTRRNFSYPGPQNDRLFQVSFEHPVTAADCDDCLQEWEVRRCEREETEPQVHYGIIASGNAVIKNA</sequence>
<accession>A0A1L9Q0I7</accession>
<dbReference type="Gene3D" id="3.40.50.1580">
    <property type="entry name" value="Nucleoside phosphorylase domain"/>
    <property type="match status" value="1"/>
</dbReference>
<dbReference type="GO" id="GO:0003824">
    <property type="term" value="F:catalytic activity"/>
    <property type="evidence" value="ECO:0007669"/>
    <property type="project" value="InterPro"/>
</dbReference>
<evidence type="ECO:0000313" key="2">
    <source>
        <dbReference type="Proteomes" id="UP000184073"/>
    </source>
</evidence>